<feature type="compositionally biased region" description="Pro residues" evidence="1">
    <location>
        <begin position="122"/>
        <end position="148"/>
    </location>
</feature>
<feature type="compositionally biased region" description="Basic and acidic residues" evidence="1">
    <location>
        <begin position="276"/>
        <end position="285"/>
    </location>
</feature>
<feature type="region of interest" description="Disordered" evidence="1">
    <location>
        <begin position="18"/>
        <end position="69"/>
    </location>
</feature>
<gene>
    <name evidence="2" type="ORF">SCHPADRAFT_886757</name>
</gene>
<name>A0A0H2SKZ2_9AGAM</name>
<feature type="compositionally biased region" description="Basic residues" evidence="1">
    <location>
        <begin position="286"/>
        <end position="301"/>
    </location>
</feature>
<proteinExistence type="predicted"/>
<dbReference type="EMBL" id="KQ085901">
    <property type="protein sequence ID" value="KLO17766.1"/>
    <property type="molecule type" value="Genomic_DNA"/>
</dbReference>
<sequence>MDSPPRPWSPSVLHDVVVPAHPRPSNLPPPPSGHDLMRMFPAPSPATRPPAPGSPRGLPAPTPTSGWFERQEHAFFAKAGKEIVRVRKEGESNAAPAQAKSPVSAGPMPFQAYQNQVAPPQHSLPPLPQGMSYPPGPHPNAIPHPMPMSPHHQHPQQQQQSHPDAPMASLHSSPAPHGYPAQGQRLSPGTKAIQPIVLTPSGAPSSSNPPQHYREHTMHHQGHPHAGHHHSHSAHSSISSHPSPQGAHARSPASSSSTEGGPQQIPEPYDPSDPNEAWRRPMPHAERRRAGKHTRRVVVKT</sequence>
<evidence type="ECO:0000313" key="3">
    <source>
        <dbReference type="Proteomes" id="UP000053477"/>
    </source>
</evidence>
<evidence type="ECO:0000256" key="1">
    <source>
        <dbReference type="SAM" id="MobiDB-lite"/>
    </source>
</evidence>
<feature type="compositionally biased region" description="Low complexity" evidence="1">
    <location>
        <begin position="234"/>
        <end position="247"/>
    </location>
</feature>
<reference evidence="2 3" key="1">
    <citation type="submission" date="2015-04" db="EMBL/GenBank/DDBJ databases">
        <title>Complete genome sequence of Schizopora paradoxa KUC8140, a cosmopolitan wood degrader in East Asia.</title>
        <authorList>
            <consortium name="DOE Joint Genome Institute"/>
            <person name="Min B."/>
            <person name="Park H."/>
            <person name="Jang Y."/>
            <person name="Kim J.-J."/>
            <person name="Kim K.H."/>
            <person name="Pangilinan J."/>
            <person name="Lipzen A."/>
            <person name="Riley R."/>
            <person name="Grigoriev I.V."/>
            <person name="Spatafora J.W."/>
            <person name="Choi I.-G."/>
        </authorList>
    </citation>
    <scope>NUCLEOTIDE SEQUENCE [LARGE SCALE GENOMIC DNA]</scope>
    <source>
        <strain evidence="2 3">KUC8140</strain>
    </source>
</reference>
<feature type="compositionally biased region" description="Basic residues" evidence="1">
    <location>
        <begin position="219"/>
        <end position="233"/>
    </location>
</feature>
<dbReference type="STRING" id="27342.A0A0H2SKZ2"/>
<feature type="compositionally biased region" description="Polar residues" evidence="1">
    <location>
        <begin position="252"/>
        <end position="261"/>
    </location>
</feature>
<organism evidence="2 3">
    <name type="scientific">Schizopora paradoxa</name>
    <dbReference type="NCBI Taxonomy" id="27342"/>
    <lineage>
        <taxon>Eukaryota</taxon>
        <taxon>Fungi</taxon>
        <taxon>Dikarya</taxon>
        <taxon>Basidiomycota</taxon>
        <taxon>Agaricomycotina</taxon>
        <taxon>Agaricomycetes</taxon>
        <taxon>Hymenochaetales</taxon>
        <taxon>Schizoporaceae</taxon>
        <taxon>Schizopora</taxon>
    </lineage>
</organism>
<dbReference type="InParanoid" id="A0A0H2SKZ2"/>
<accession>A0A0H2SKZ2</accession>
<feature type="compositionally biased region" description="Pro residues" evidence="1">
    <location>
        <begin position="21"/>
        <end position="32"/>
    </location>
</feature>
<keyword evidence="3" id="KW-1185">Reference proteome</keyword>
<dbReference type="Proteomes" id="UP000053477">
    <property type="component" value="Unassembled WGS sequence"/>
</dbReference>
<feature type="region of interest" description="Disordered" evidence="1">
    <location>
        <begin position="87"/>
        <end position="301"/>
    </location>
</feature>
<dbReference type="AlphaFoldDB" id="A0A0H2SKZ2"/>
<feature type="compositionally biased region" description="Pro residues" evidence="1">
    <location>
        <begin position="42"/>
        <end position="62"/>
    </location>
</feature>
<protein>
    <submittedName>
        <fullName evidence="2">Uncharacterized protein</fullName>
    </submittedName>
</protein>
<dbReference type="OrthoDB" id="3253810at2759"/>
<evidence type="ECO:0000313" key="2">
    <source>
        <dbReference type="EMBL" id="KLO17766.1"/>
    </source>
</evidence>